<sequence>MCFQYFKSNSPPKILEKKHEKKEKKTASVLLQSHSTKELNNVELGCLEAKMKYSLLLLLLPPLVPHPYLHRNPVFRGKQKRPKT</sequence>
<name>A0AAV4TAM1_CAEEX</name>
<organism evidence="1 2">
    <name type="scientific">Caerostris extrusa</name>
    <name type="common">Bark spider</name>
    <name type="synonym">Caerostris bankana</name>
    <dbReference type="NCBI Taxonomy" id="172846"/>
    <lineage>
        <taxon>Eukaryota</taxon>
        <taxon>Metazoa</taxon>
        <taxon>Ecdysozoa</taxon>
        <taxon>Arthropoda</taxon>
        <taxon>Chelicerata</taxon>
        <taxon>Arachnida</taxon>
        <taxon>Araneae</taxon>
        <taxon>Araneomorphae</taxon>
        <taxon>Entelegynae</taxon>
        <taxon>Araneoidea</taxon>
        <taxon>Araneidae</taxon>
        <taxon>Caerostris</taxon>
    </lineage>
</organism>
<dbReference type="Proteomes" id="UP001054945">
    <property type="component" value="Unassembled WGS sequence"/>
</dbReference>
<evidence type="ECO:0000313" key="1">
    <source>
        <dbReference type="EMBL" id="GIY42301.1"/>
    </source>
</evidence>
<proteinExistence type="predicted"/>
<keyword evidence="2" id="KW-1185">Reference proteome</keyword>
<comment type="caution">
    <text evidence="1">The sequence shown here is derived from an EMBL/GenBank/DDBJ whole genome shotgun (WGS) entry which is preliminary data.</text>
</comment>
<reference evidence="1 2" key="1">
    <citation type="submission" date="2021-06" db="EMBL/GenBank/DDBJ databases">
        <title>Caerostris extrusa draft genome.</title>
        <authorList>
            <person name="Kono N."/>
            <person name="Arakawa K."/>
        </authorList>
    </citation>
    <scope>NUCLEOTIDE SEQUENCE [LARGE SCALE GENOMIC DNA]</scope>
</reference>
<dbReference type="AlphaFoldDB" id="A0AAV4TAM1"/>
<dbReference type="EMBL" id="BPLR01010831">
    <property type="protein sequence ID" value="GIY42301.1"/>
    <property type="molecule type" value="Genomic_DNA"/>
</dbReference>
<evidence type="ECO:0000313" key="2">
    <source>
        <dbReference type="Proteomes" id="UP001054945"/>
    </source>
</evidence>
<accession>A0AAV4TAM1</accession>
<gene>
    <name evidence="1" type="ORF">CEXT_738061</name>
</gene>
<protein>
    <submittedName>
        <fullName evidence="1">Uncharacterized protein</fullName>
    </submittedName>
</protein>